<dbReference type="PRINTS" id="PR00081">
    <property type="entry name" value="GDHRDH"/>
</dbReference>
<dbReference type="SUPFAM" id="SSF51735">
    <property type="entry name" value="NAD(P)-binding Rossmann-fold domains"/>
    <property type="match status" value="1"/>
</dbReference>
<evidence type="ECO:0000256" key="2">
    <source>
        <dbReference type="ARBA" id="ARBA00023002"/>
    </source>
</evidence>
<evidence type="ECO:0000256" key="1">
    <source>
        <dbReference type="ARBA" id="ARBA00006484"/>
    </source>
</evidence>
<name>A0ABS2TXD5_9ACTN</name>
<comment type="similarity">
    <text evidence="1">Belongs to the short-chain dehydrogenases/reductases (SDR) family.</text>
</comment>
<proteinExistence type="inferred from homology"/>
<protein>
    <submittedName>
        <fullName evidence="3">SDR family oxidoreductase</fullName>
    </submittedName>
</protein>
<evidence type="ECO:0000313" key="4">
    <source>
        <dbReference type="Proteomes" id="UP000749040"/>
    </source>
</evidence>
<dbReference type="CDD" id="cd05233">
    <property type="entry name" value="SDR_c"/>
    <property type="match status" value="1"/>
</dbReference>
<dbReference type="Gene3D" id="3.40.50.720">
    <property type="entry name" value="NAD(P)-binding Rossmann-like Domain"/>
    <property type="match status" value="1"/>
</dbReference>
<dbReference type="Pfam" id="PF13561">
    <property type="entry name" value="adh_short_C2"/>
    <property type="match status" value="1"/>
</dbReference>
<dbReference type="InterPro" id="IPR002347">
    <property type="entry name" value="SDR_fam"/>
</dbReference>
<dbReference type="EMBL" id="JADKYB010000009">
    <property type="protein sequence ID" value="MBM9506618.1"/>
    <property type="molecule type" value="Genomic_DNA"/>
</dbReference>
<organism evidence="3 4">
    <name type="scientific">Actinacidiphila acididurans</name>
    <dbReference type="NCBI Taxonomy" id="2784346"/>
    <lineage>
        <taxon>Bacteria</taxon>
        <taxon>Bacillati</taxon>
        <taxon>Actinomycetota</taxon>
        <taxon>Actinomycetes</taxon>
        <taxon>Kitasatosporales</taxon>
        <taxon>Streptomycetaceae</taxon>
        <taxon>Actinacidiphila</taxon>
    </lineage>
</organism>
<comment type="caution">
    <text evidence="3">The sequence shown here is derived from an EMBL/GenBank/DDBJ whole genome shotgun (WGS) entry which is preliminary data.</text>
</comment>
<dbReference type="PANTHER" id="PTHR24321:SF14">
    <property type="entry name" value="SHORT-CHAIN TYPE DEHYDROGENASE_REDUCTASE BLR2146-RELATED"/>
    <property type="match status" value="1"/>
</dbReference>
<dbReference type="PANTHER" id="PTHR24321">
    <property type="entry name" value="DEHYDROGENASES, SHORT CHAIN"/>
    <property type="match status" value="1"/>
</dbReference>
<reference evidence="3 4" key="1">
    <citation type="submission" date="2021-01" db="EMBL/GenBank/DDBJ databases">
        <title>Streptomyces acididurans sp. nov., isolated from a peat swamp forest soil.</title>
        <authorList>
            <person name="Chantavorakit T."/>
            <person name="Duangmal K."/>
        </authorList>
    </citation>
    <scope>NUCLEOTIDE SEQUENCE [LARGE SCALE GENOMIC DNA]</scope>
    <source>
        <strain evidence="3 4">KK5PA1</strain>
    </source>
</reference>
<gene>
    <name evidence="3" type="ORF">ITX44_19065</name>
</gene>
<evidence type="ECO:0000313" key="3">
    <source>
        <dbReference type="EMBL" id="MBM9506618.1"/>
    </source>
</evidence>
<keyword evidence="4" id="KW-1185">Reference proteome</keyword>
<dbReference type="InterPro" id="IPR036291">
    <property type="entry name" value="NAD(P)-bd_dom_sf"/>
</dbReference>
<keyword evidence="2" id="KW-0560">Oxidoreductase</keyword>
<sequence length="136" mass="13913">MVKQGSGVIVMMGSVNAFLPDPLVIDYSAVKAALTNFAKSLSKELGPRGIRVVSISPGPVATGLWLGDSGVARTMSNATGRRAQDIAAQAVGDTPLGRFTTPQEVAGLVTFLAGARAANITGVDVTIDAGLITTMR</sequence>
<dbReference type="Proteomes" id="UP000749040">
    <property type="component" value="Unassembled WGS sequence"/>
</dbReference>
<accession>A0ABS2TXD5</accession>